<name>A0A6J6SXV3_9ZZZZ</name>
<reference evidence="1" key="1">
    <citation type="submission" date="2020-05" db="EMBL/GenBank/DDBJ databases">
        <authorList>
            <person name="Chiriac C."/>
            <person name="Salcher M."/>
            <person name="Ghai R."/>
            <person name="Kavagutti S V."/>
        </authorList>
    </citation>
    <scope>NUCLEOTIDE SEQUENCE</scope>
</reference>
<protein>
    <submittedName>
        <fullName evidence="1">Unannotated protein</fullName>
    </submittedName>
</protein>
<evidence type="ECO:0000313" key="1">
    <source>
        <dbReference type="EMBL" id="CAB4739009.1"/>
    </source>
</evidence>
<gene>
    <name evidence="1" type="ORF">UFOPK2816_00156</name>
</gene>
<dbReference type="EMBL" id="CAEZZB010000007">
    <property type="protein sequence ID" value="CAB4739009.1"/>
    <property type="molecule type" value="Genomic_DNA"/>
</dbReference>
<proteinExistence type="predicted"/>
<organism evidence="1">
    <name type="scientific">freshwater metagenome</name>
    <dbReference type="NCBI Taxonomy" id="449393"/>
    <lineage>
        <taxon>unclassified sequences</taxon>
        <taxon>metagenomes</taxon>
        <taxon>ecological metagenomes</taxon>
    </lineage>
</organism>
<dbReference type="AlphaFoldDB" id="A0A6J6SXV3"/>
<sequence length="79" mass="8116">MAFRATLHIAIVDPNGMFTGPRVADAEPAKSTVNFPSLIVTVTCIRIGSSVMPSSSSQSTAVHVPCGKAISAVSVVFAL</sequence>
<accession>A0A6J6SXV3</accession>